<dbReference type="Proteomes" id="UP001303889">
    <property type="component" value="Unassembled WGS sequence"/>
</dbReference>
<dbReference type="Gene3D" id="2.40.70.10">
    <property type="entry name" value="Acid Proteases"/>
    <property type="match status" value="2"/>
</dbReference>
<dbReference type="PANTHER" id="PTHR47966">
    <property type="entry name" value="BETA-SITE APP-CLEAVING ENZYME, ISOFORM A-RELATED"/>
    <property type="match status" value="1"/>
</dbReference>
<dbReference type="InterPro" id="IPR034164">
    <property type="entry name" value="Pepsin-like_dom"/>
</dbReference>
<evidence type="ECO:0000259" key="2">
    <source>
        <dbReference type="PROSITE" id="PS51767"/>
    </source>
</evidence>
<sequence>MLLCLALHIGAVWGGALFGPKPQRWDPVPQHLAPFQTGDVSKRRGGGHGPPLNIDLSVWGRGQTELQWYGDITVGMPPRKFKLIFDTGAGMMLIADKNCTTCGSHTRYDAALSSTYSPLPGWKTLVAFGSQGGGTSGSSELQSANCTVVTDAVGMAGRSVASEFLVCDGYSSGLRIQDPDGLFGMPSTPPGNWFLANGSAPEYKHIYWHLVETGQIPGPEFAFSLVSDRPGRAGVLTLGGTDRSQYVPATLRTIPLNWPLSESRARWVVDVRGARVVVGSGSTPALLTNSSDAVTLVDTGGSTIVTPDRNTTRELYGRMSDQIQPLDDFGSWGAPCDLLDRVARDVTFTLGSADRSVDVVVKKKYLNVGEFAGRPGICQGVYTDPERAAREPINGRPAWIFGSPLLRSYYTVWDGVDRTLGFATPAHRDLS</sequence>
<comment type="similarity">
    <text evidence="1">Belongs to the peptidase A1 family.</text>
</comment>
<dbReference type="CDD" id="cd05471">
    <property type="entry name" value="pepsin_like"/>
    <property type="match status" value="1"/>
</dbReference>
<dbReference type="GO" id="GO:0004190">
    <property type="term" value="F:aspartic-type endopeptidase activity"/>
    <property type="evidence" value="ECO:0007669"/>
    <property type="project" value="InterPro"/>
</dbReference>
<reference evidence="3" key="2">
    <citation type="submission" date="2023-05" db="EMBL/GenBank/DDBJ databases">
        <authorList>
            <consortium name="Lawrence Berkeley National Laboratory"/>
            <person name="Steindorff A."/>
            <person name="Hensen N."/>
            <person name="Bonometti L."/>
            <person name="Westerberg I."/>
            <person name="Brannstrom I.O."/>
            <person name="Guillou S."/>
            <person name="Cros-Aarteil S."/>
            <person name="Calhoun S."/>
            <person name="Haridas S."/>
            <person name="Kuo A."/>
            <person name="Mondo S."/>
            <person name="Pangilinan J."/>
            <person name="Riley R."/>
            <person name="Labutti K."/>
            <person name="Andreopoulos B."/>
            <person name="Lipzen A."/>
            <person name="Chen C."/>
            <person name="Yanf M."/>
            <person name="Daum C."/>
            <person name="Ng V."/>
            <person name="Clum A."/>
            <person name="Ohm R."/>
            <person name="Martin F."/>
            <person name="Silar P."/>
            <person name="Natvig D."/>
            <person name="Lalanne C."/>
            <person name="Gautier V."/>
            <person name="Ament-Velasquez S.L."/>
            <person name="Kruys A."/>
            <person name="Hutchinson M.I."/>
            <person name="Powell A.J."/>
            <person name="Barry K."/>
            <person name="Miller A.N."/>
            <person name="Grigoriev I.V."/>
            <person name="Debuchy R."/>
            <person name="Gladieux P."/>
            <person name="Thoren M.H."/>
            <person name="Johannesson H."/>
        </authorList>
    </citation>
    <scope>NUCLEOTIDE SEQUENCE</scope>
    <source>
        <strain evidence="3">CBS 103.79</strain>
    </source>
</reference>
<dbReference type="GO" id="GO:0006508">
    <property type="term" value="P:proteolysis"/>
    <property type="evidence" value="ECO:0007669"/>
    <property type="project" value="InterPro"/>
</dbReference>
<accession>A0AAN6RUJ2</accession>
<gene>
    <name evidence="3" type="ORF">C8A05DRAFT_32725</name>
</gene>
<dbReference type="InterPro" id="IPR001461">
    <property type="entry name" value="Aspartic_peptidase_A1"/>
</dbReference>
<dbReference type="PANTHER" id="PTHR47966:SF51">
    <property type="entry name" value="BETA-SITE APP-CLEAVING ENZYME, ISOFORM A-RELATED"/>
    <property type="match status" value="1"/>
</dbReference>
<dbReference type="InterPro" id="IPR033121">
    <property type="entry name" value="PEPTIDASE_A1"/>
</dbReference>
<dbReference type="AlphaFoldDB" id="A0AAN6RUJ2"/>
<organism evidence="3 4">
    <name type="scientific">Staphylotrichum tortipilum</name>
    <dbReference type="NCBI Taxonomy" id="2831512"/>
    <lineage>
        <taxon>Eukaryota</taxon>
        <taxon>Fungi</taxon>
        <taxon>Dikarya</taxon>
        <taxon>Ascomycota</taxon>
        <taxon>Pezizomycotina</taxon>
        <taxon>Sordariomycetes</taxon>
        <taxon>Sordariomycetidae</taxon>
        <taxon>Sordariales</taxon>
        <taxon>Chaetomiaceae</taxon>
        <taxon>Staphylotrichum</taxon>
    </lineage>
</organism>
<proteinExistence type="inferred from homology"/>
<dbReference type="SUPFAM" id="SSF50630">
    <property type="entry name" value="Acid proteases"/>
    <property type="match status" value="1"/>
</dbReference>
<name>A0AAN6RUJ2_9PEZI</name>
<dbReference type="Pfam" id="PF00026">
    <property type="entry name" value="Asp"/>
    <property type="match status" value="1"/>
</dbReference>
<dbReference type="PRINTS" id="PR00792">
    <property type="entry name" value="PEPSIN"/>
</dbReference>
<dbReference type="InterPro" id="IPR021109">
    <property type="entry name" value="Peptidase_aspartic_dom_sf"/>
</dbReference>
<evidence type="ECO:0000256" key="1">
    <source>
        <dbReference type="ARBA" id="ARBA00007447"/>
    </source>
</evidence>
<dbReference type="GO" id="GO:0000324">
    <property type="term" value="C:fungal-type vacuole"/>
    <property type="evidence" value="ECO:0007669"/>
    <property type="project" value="TreeGrafter"/>
</dbReference>
<keyword evidence="4" id="KW-1185">Reference proteome</keyword>
<reference evidence="3" key="1">
    <citation type="journal article" date="2023" name="Mol. Phylogenet. Evol.">
        <title>Genome-scale phylogeny and comparative genomics of the fungal order Sordariales.</title>
        <authorList>
            <person name="Hensen N."/>
            <person name="Bonometti L."/>
            <person name="Westerberg I."/>
            <person name="Brannstrom I.O."/>
            <person name="Guillou S."/>
            <person name="Cros-Aarteil S."/>
            <person name="Calhoun S."/>
            <person name="Haridas S."/>
            <person name="Kuo A."/>
            <person name="Mondo S."/>
            <person name="Pangilinan J."/>
            <person name="Riley R."/>
            <person name="LaButti K."/>
            <person name="Andreopoulos B."/>
            <person name="Lipzen A."/>
            <person name="Chen C."/>
            <person name="Yan M."/>
            <person name="Daum C."/>
            <person name="Ng V."/>
            <person name="Clum A."/>
            <person name="Steindorff A."/>
            <person name="Ohm R.A."/>
            <person name="Martin F."/>
            <person name="Silar P."/>
            <person name="Natvig D.O."/>
            <person name="Lalanne C."/>
            <person name="Gautier V."/>
            <person name="Ament-Velasquez S.L."/>
            <person name="Kruys A."/>
            <person name="Hutchinson M.I."/>
            <person name="Powell A.J."/>
            <person name="Barry K."/>
            <person name="Miller A.N."/>
            <person name="Grigoriev I.V."/>
            <person name="Debuchy R."/>
            <person name="Gladieux P."/>
            <person name="Hiltunen Thoren M."/>
            <person name="Johannesson H."/>
        </authorList>
    </citation>
    <scope>NUCLEOTIDE SEQUENCE</scope>
    <source>
        <strain evidence="3">CBS 103.79</strain>
    </source>
</reference>
<dbReference type="EMBL" id="MU855442">
    <property type="protein sequence ID" value="KAK3903545.1"/>
    <property type="molecule type" value="Genomic_DNA"/>
</dbReference>
<evidence type="ECO:0000313" key="3">
    <source>
        <dbReference type="EMBL" id="KAK3903545.1"/>
    </source>
</evidence>
<comment type="caution">
    <text evidence="3">The sequence shown here is derived from an EMBL/GenBank/DDBJ whole genome shotgun (WGS) entry which is preliminary data.</text>
</comment>
<feature type="domain" description="Peptidase A1" evidence="2">
    <location>
        <begin position="68"/>
        <end position="423"/>
    </location>
</feature>
<dbReference type="PROSITE" id="PS51767">
    <property type="entry name" value="PEPTIDASE_A1"/>
    <property type="match status" value="1"/>
</dbReference>
<protein>
    <submittedName>
        <fullName evidence="3">Aspartic peptidase domain-containing protein</fullName>
    </submittedName>
</protein>
<evidence type="ECO:0000313" key="4">
    <source>
        <dbReference type="Proteomes" id="UP001303889"/>
    </source>
</evidence>